<evidence type="ECO:0000256" key="5">
    <source>
        <dbReference type="ARBA" id="ARBA00022725"/>
    </source>
</evidence>
<evidence type="ECO:0000256" key="10">
    <source>
        <dbReference type="ARBA" id="ARBA00023224"/>
    </source>
</evidence>
<evidence type="ECO:0000256" key="4">
    <source>
        <dbReference type="ARBA" id="ARBA00022692"/>
    </source>
</evidence>
<dbReference type="GO" id="GO:0005886">
    <property type="term" value="C:plasma membrane"/>
    <property type="evidence" value="ECO:0007669"/>
    <property type="project" value="TreeGrafter"/>
</dbReference>
<name>A0A8C6E3D3_MOSMO</name>
<dbReference type="Pfam" id="PF13853">
    <property type="entry name" value="7tm_4"/>
    <property type="match status" value="1"/>
</dbReference>
<dbReference type="Ensembl" id="ENSMMST00000026525.1">
    <property type="protein sequence ID" value="ENSMMSP00000023987.1"/>
    <property type="gene ID" value="ENSMMSG00000018055.1"/>
</dbReference>
<reference evidence="13" key="1">
    <citation type="submission" date="2025-08" db="UniProtKB">
        <authorList>
            <consortium name="Ensembl"/>
        </authorList>
    </citation>
    <scope>IDENTIFICATION</scope>
</reference>
<evidence type="ECO:0000313" key="14">
    <source>
        <dbReference type="Proteomes" id="UP000694544"/>
    </source>
</evidence>
<keyword evidence="6 11" id="KW-1133">Transmembrane helix</keyword>
<sequence length="316" mass="35313">MSMLNSTHHQPPFFLLSGLPGLEASHIWFSIPLSIMYVTAILGNSIIIHIVHKTPSLHEPQYVLLSLLAATDIGMSASTLPTVLNVFIFNHREIEFHGCLAQMFFIHTFSSIESAMLLAMAFDHFMAICNPLRYIIVLTPSRITQMGLAAVARGVALMIPLPILLQQLPFCKNIVLSYSFCFHPDMMKLACGSIRVNIIYGLVLVLCSFGVDSVFIVLSYALILKTAILSIASNAGRLKALNTCISNICVVLLFYTPQVSLSMIHRFGKKKLPAQIYMLLSYLHLLVPPMLNPIVYTVKTKEIRVCILKMFQPRKF</sequence>
<evidence type="ECO:0000313" key="13">
    <source>
        <dbReference type="Ensembl" id="ENSMMSP00000023987.1"/>
    </source>
</evidence>
<keyword evidence="4 11" id="KW-0812">Transmembrane</keyword>
<comment type="function">
    <text evidence="1">Putative odorant or sperm cell receptor.</text>
</comment>
<keyword evidence="9" id="KW-0675">Receptor</keyword>
<dbReference type="GeneTree" id="ENSGT01150000286905"/>
<dbReference type="GO" id="GO:0004984">
    <property type="term" value="F:olfactory receptor activity"/>
    <property type="evidence" value="ECO:0007669"/>
    <property type="project" value="InterPro"/>
</dbReference>
<evidence type="ECO:0000256" key="7">
    <source>
        <dbReference type="ARBA" id="ARBA00023040"/>
    </source>
</evidence>
<feature type="transmembrane region" description="Helical" evidence="11">
    <location>
        <begin position="63"/>
        <end position="88"/>
    </location>
</feature>
<keyword evidence="14" id="KW-1185">Reference proteome</keyword>
<feature type="transmembrane region" description="Helical" evidence="11">
    <location>
        <begin position="143"/>
        <end position="165"/>
    </location>
</feature>
<evidence type="ECO:0000256" key="3">
    <source>
        <dbReference type="ARBA" id="ARBA00022606"/>
    </source>
</evidence>
<dbReference type="InterPro" id="IPR000725">
    <property type="entry name" value="Olfact_rcpt"/>
</dbReference>
<evidence type="ECO:0000259" key="12">
    <source>
        <dbReference type="PROSITE" id="PS50262"/>
    </source>
</evidence>
<evidence type="ECO:0000256" key="8">
    <source>
        <dbReference type="ARBA" id="ARBA00023136"/>
    </source>
</evidence>
<keyword evidence="10" id="KW-0807">Transducer</keyword>
<dbReference type="Gene3D" id="1.20.1070.10">
    <property type="entry name" value="Rhodopsin 7-helix transmembrane proteins"/>
    <property type="match status" value="1"/>
</dbReference>
<proteinExistence type="predicted"/>
<evidence type="ECO:0000256" key="6">
    <source>
        <dbReference type="ARBA" id="ARBA00022989"/>
    </source>
</evidence>
<feature type="transmembrane region" description="Helical" evidence="11">
    <location>
        <begin position="27"/>
        <end position="51"/>
    </location>
</feature>
<dbReference type="PRINTS" id="PR00237">
    <property type="entry name" value="GPCRRHODOPSN"/>
</dbReference>
<keyword evidence="5" id="KW-0552">Olfaction</keyword>
<organism evidence="13 14">
    <name type="scientific">Moschus moschiferus</name>
    <name type="common">Siberian musk deer</name>
    <name type="synonym">Moschus sibiricus</name>
    <dbReference type="NCBI Taxonomy" id="68415"/>
    <lineage>
        <taxon>Eukaryota</taxon>
        <taxon>Metazoa</taxon>
        <taxon>Chordata</taxon>
        <taxon>Craniata</taxon>
        <taxon>Vertebrata</taxon>
        <taxon>Euteleostomi</taxon>
        <taxon>Mammalia</taxon>
        <taxon>Eutheria</taxon>
        <taxon>Laurasiatheria</taxon>
        <taxon>Artiodactyla</taxon>
        <taxon>Ruminantia</taxon>
        <taxon>Pecora</taxon>
        <taxon>Moschidae</taxon>
        <taxon>Moschus</taxon>
    </lineage>
</organism>
<keyword evidence="7" id="KW-0297">G-protein coupled receptor</keyword>
<feature type="transmembrane region" description="Helical" evidence="11">
    <location>
        <begin position="276"/>
        <end position="295"/>
    </location>
</feature>
<feature type="transmembrane region" description="Helical" evidence="11">
    <location>
        <begin position="100"/>
        <end position="122"/>
    </location>
</feature>
<dbReference type="SUPFAM" id="SSF81321">
    <property type="entry name" value="Family A G protein-coupled receptor-like"/>
    <property type="match status" value="1"/>
</dbReference>
<dbReference type="PANTHER" id="PTHR26450:SF393">
    <property type="entry name" value="OLFACTORY RECEPTOR"/>
    <property type="match status" value="1"/>
</dbReference>
<reference evidence="13" key="2">
    <citation type="submission" date="2025-09" db="UniProtKB">
        <authorList>
            <consortium name="Ensembl"/>
        </authorList>
    </citation>
    <scope>IDENTIFICATION</scope>
</reference>
<dbReference type="PROSITE" id="PS50262">
    <property type="entry name" value="G_PROTEIN_RECEP_F1_2"/>
    <property type="match status" value="1"/>
</dbReference>
<dbReference type="PANTHER" id="PTHR26450">
    <property type="entry name" value="OLFACTORY RECEPTOR 56B1-RELATED"/>
    <property type="match status" value="1"/>
</dbReference>
<evidence type="ECO:0000256" key="11">
    <source>
        <dbReference type="SAM" id="Phobius"/>
    </source>
</evidence>
<dbReference type="InterPro" id="IPR017452">
    <property type="entry name" value="GPCR_Rhodpsn_7TM"/>
</dbReference>
<comment type="subcellular location">
    <subcellularLocation>
        <location evidence="2">Membrane</location>
        <topology evidence="2">Multi-pass membrane protein</topology>
    </subcellularLocation>
</comment>
<dbReference type="Proteomes" id="UP000694544">
    <property type="component" value="Unplaced"/>
</dbReference>
<dbReference type="InterPro" id="IPR050402">
    <property type="entry name" value="OR51/52/56-like"/>
</dbReference>
<dbReference type="FunFam" id="1.20.1070.10:FF:000002">
    <property type="entry name" value="Olfactory receptor"/>
    <property type="match status" value="1"/>
</dbReference>
<evidence type="ECO:0000256" key="2">
    <source>
        <dbReference type="ARBA" id="ARBA00004141"/>
    </source>
</evidence>
<feature type="transmembrane region" description="Helical" evidence="11">
    <location>
        <begin position="198"/>
        <end position="223"/>
    </location>
</feature>
<accession>A0A8C6E3D3</accession>
<dbReference type="CDD" id="cd15222">
    <property type="entry name" value="7tmA_OR51-like"/>
    <property type="match status" value="1"/>
</dbReference>
<evidence type="ECO:0000256" key="9">
    <source>
        <dbReference type="ARBA" id="ARBA00023170"/>
    </source>
</evidence>
<dbReference type="InterPro" id="IPR000276">
    <property type="entry name" value="GPCR_Rhodpsn"/>
</dbReference>
<keyword evidence="3" id="KW-0716">Sensory transduction</keyword>
<feature type="transmembrane region" description="Helical" evidence="11">
    <location>
        <begin position="244"/>
        <end position="264"/>
    </location>
</feature>
<dbReference type="GO" id="GO:0004930">
    <property type="term" value="F:G protein-coupled receptor activity"/>
    <property type="evidence" value="ECO:0007669"/>
    <property type="project" value="UniProtKB-KW"/>
</dbReference>
<keyword evidence="8 11" id="KW-0472">Membrane</keyword>
<protein>
    <recommendedName>
        <fullName evidence="12">G-protein coupled receptors family 1 profile domain-containing protein</fullName>
    </recommendedName>
</protein>
<evidence type="ECO:0000256" key="1">
    <source>
        <dbReference type="ARBA" id="ARBA00003929"/>
    </source>
</evidence>
<feature type="domain" description="G-protein coupled receptors family 1 profile" evidence="12">
    <location>
        <begin position="43"/>
        <end position="296"/>
    </location>
</feature>
<dbReference type="PRINTS" id="PR00245">
    <property type="entry name" value="OLFACTORYR"/>
</dbReference>
<dbReference type="AlphaFoldDB" id="A0A8C6E3D3"/>
<dbReference type="GO" id="GO:0071396">
    <property type="term" value="P:cellular response to lipid"/>
    <property type="evidence" value="ECO:0007669"/>
    <property type="project" value="UniProtKB-ARBA"/>
</dbReference>